<proteinExistence type="predicted"/>
<dbReference type="InterPro" id="IPR036390">
    <property type="entry name" value="WH_DNA-bd_sf"/>
</dbReference>
<evidence type="ECO:0000256" key="2">
    <source>
        <dbReference type="PIRSR" id="PIRSR640198-2"/>
    </source>
</evidence>
<dbReference type="PROSITE" id="PS51459">
    <property type="entry name" value="FIDO"/>
    <property type="match status" value="1"/>
</dbReference>
<feature type="domain" description="Fido" evidence="3">
    <location>
        <begin position="106"/>
        <end position="259"/>
    </location>
</feature>
<dbReference type="InterPro" id="IPR036597">
    <property type="entry name" value="Fido-like_dom_sf"/>
</dbReference>
<keyword evidence="5" id="KW-1185">Reference proteome</keyword>
<accession>A0A7W7L592</accession>
<dbReference type="PANTHER" id="PTHR13504:SF38">
    <property type="entry name" value="FIDO DOMAIN-CONTAINING PROTEIN"/>
    <property type="match status" value="1"/>
</dbReference>
<dbReference type="SUPFAM" id="SSF140931">
    <property type="entry name" value="Fic-like"/>
    <property type="match status" value="1"/>
</dbReference>
<dbReference type="GO" id="GO:0005524">
    <property type="term" value="F:ATP binding"/>
    <property type="evidence" value="ECO:0007669"/>
    <property type="project" value="UniProtKB-KW"/>
</dbReference>
<evidence type="ECO:0000313" key="4">
    <source>
        <dbReference type="EMBL" id="MBB4883246.1"/>
    </source>
</evidence>
<organism evidence="4 5">
    <name type="scientific">Micrococcus flavus</name>
    <dbReference type="NCBI Taxonomy" id="384602"/>
    <lineage>
        <taxon>Bacteria</taxon>
        <taxon>Bacillati</taxon>
        <taxon>Actinomycetota</taxon>
        <taxon>Actinomycetes</taxon>
        <taxon>Micrococcales</taxon>
        <taxon>Micrococcaceae</taxon>
        <taxon>Micrococcus</taxon>
    </lineage>
</organism>
<dbReference type="InterPro" id="IPR003812">
    <property type="entry name" value="Fido"/>
</dbReference>
<dbReference type="InterPro" id="IPR040198">
    <property type="entry name" value="Fido_containing"/>
</dbReference>
<dbReference type="InterPro" id="IPR036388">
    <property type="entry name" value="WH-like_DNA-bd_sf"/>
</dbReference>
<dbReference type="Gene3D" id="1.10.10.10">
    <property type="entry name" value="Winged helix-like DNA-binding domain superfamily/Winged helix DNA-binding domain"/>
    <property type="match status" value="1"/>
</dbReference>
<dbReference type="SUPFAM" id="SSF46785">
    <property type="entry name" value="Winged helix' DNA-binding domain"/>
    <property type="match status" value="1"/>
</dbReference>
<feature type="binding site" evidence="2">
    <location>
        <begin position="194"/>
        <end position="201"/>
    </location>
    <ligand>
        <name>ATP</name>
        <dbReference type="ChEBI" id="CHEBI:30616"/>
    </ligand>
</feature>
<protein>
    <submittedName>
        <fullName evidence="4">Fic family protein</fullName>
    </submittedName>
</protein>
<evidence type="ECO:0000259" key="3">
    <source>
        <dbReference type="PROSITE" id="PS51459"/>
    </source>
</evidence>
<dbReference type="AlphaFoldDB" id="A0A7W7L592"/>
<dbReference type="Pfam" id="PF02661">
    <property type="entry name" value="Fic"/>
    <property type="match status" value="1"/>
</dbReference>
<dbReference type="PANTHER" id="PTHR13504">
    <property type="entry name" value="FIDO DOMAIN-CONTAINING PROTEIN DDB_G0283145"/>
    <property type="match status" value="1"/>
</dbReference>
<dbReference type="EMBL" id="JACHMC010000001">
    <property type="protein sequence ID" value="MBB4883246.1"/>
    <property type="molecule type" value="Genomic_DNA"/>
</dbReference>
<gene>
    <name evidence="4" type="ORF">BJ976_001597</name>
</gene>
<evidence type="ECO:0000313" key="5">
    <source>
        <dbReference type="Proteomes" id="UP000560081"/>
    </source>
</evidence>
<feature type="active site" evidence="1">
    <location>
        <position position="190"/>
    </location>
</feature>
<sequence>MLFNAPDLNADDSAVLEEINRLRLDLRHNLAPTHRWFGTLARQHRARAVRGSNSIEGIDVSEEKALAIEADEEELTTVDDVWLAVKGYSDAMTYARVLGGDPGRTLDMSTLLSLHFMVQGHDLSKSPGEFRKRDVYVEEEDTGRIVYEGPDADAVPDLVAELLHDLDGTSAGVPPLVVAAMAHLNLVMIHPFRDGNGRLSRILQSAILYRERVAEAEFVSVEEYLGRNTLAYYDVLAQVGGGRWQPHRSAHAWIEFMLTAHYRQATTVQRRVEIMNHVAARADDLLERHGLPERSLPALESTLSGWRLTNARYREDAGVTATTASRDLRALCRAGILERQGQKRGSWYIPTEEHRSWLARLQSSLREKYDSSVDPYAVLRRAGHLPPAGQASIGG</sequence>
<dbReference type="Proteomes" id="UP000560081">
    <property type="component" value="Unassembled WGS sequence"/>
</dbReference>
<reference evidence="4 5" key="1">
    <citation type="submission" date="2020-08" db="EMBL/GenBank/DDBJ databases">
        <title>Sequencing the genomes of 1000 actinobacteria strains.</title>
        <authorList>
            <person name="Klenk H.-P."/>
        </authorList>
    </citation>
    <scope>NUCLEOTIDE SEQUENCE [LARGE SCALE GENOMIC DNA]</scope>
    <source>
        <strain evidence="4 5">DSM 19079</strain>
    </source>
</reference>
<evidence type="ECO:0000256" key="1">
    <source>
        <dbReference type="PIRSR" id="PIRSR640198-1"/>
    </source>
</evidence>
<dbReference type="Gene3D" id="1.10.3290.10">
    <property type="entry name" value="Fido-like domain"/>
    <property type="match status" value="1"/>
</dbReference>
<name>A0A7W7L592_9MICC</name>
<keyword evidence="2" id="KW-0067">ATP-binding</keyword>
<dbReference type="RefSeq" id="WP_167736912.1">
    <property type="nucleotide sequence ID" value="NZ_BMLA01000002.1"/>
</dbReference>
<keyword evidence="2" id="KW-0547">Nucleotide-binding</keyword>
<comment type="caution">
    <text evidence="4">The sequence shown here is derived from an EMBL/GenBank/DDBJ whole genome shotgun (WGS) entry which is preliminary data.</text>
</comment>